<dbReference type="PANTHER" id="PTHR30548:SF4">
    <property type="entry name" value="SUBUNIT OF OXYGEN-SENSITIVE 2-HYDROXYISOCAPROYL-COA DEHYDRATASE"/>
    <property type="match status" value="1"/>
</dbReference>
<proteinExistence type="inferred from homology"/>
<evidence type="ECO:0000313" key="5">
    <source>
        <dbReference type="EMBL" id="GAI80604.1"/>
    </source>
</evidence>
<dbReference type="Pfam" id="PF06050">
    <property type="entry name" value="HGD-D"/>
    <property type="match status" value="1"/>
</dbReference>
<organism evidence="5">
    <name type="scientific">marine sediment metagenome</name>
    <dbReference type="NCBI Taxonomy" id="412755"/>
    <lineage>
        <taxon>unclassified sequences</taxon>
        <taxon>metagenomes</taxon>
        <taxon>ecological metagenomes</taxon>
    </lineage>
</organism>
<sequence>HLDGVPVWFKLKGLAGKFASYGACPLTHVYTTSFTTFCGLDAFRPLDSTAECLLMTYTNRGIRQRIDILVEQVEKYHLNGLAMQISRTCKALATGVYDLMEGVEKRTGIPGVVFETDMCDPRLHSEAQVDASLETFFEMLAARYPDHPESTR</sequence>
<gene>
    <name evidence="5" type="ORF">S12H4_26198</name>
</gene>
<evidence type="ECO:0008006" key="6">
    <source>
        <dbReference type="Google" id="ProtNLM"/>
    </source>
</evidence>
<dbReference type="EMBL" id="BARW01014845">
    <property type="protein sequence ID" value="GAI80604.1"/>
    <property type="molecule type" value="Genomic_DNA"/>
</dbReference>
<comment type="caution">
    <text evidence="5">The sequence shown here is derived from an EMBL/GenBank/DDBJ whole genome shotgun (WGS) entry which is preliminary data.</text>
</comment>
<feature type="non-terminal residue" evidence="5">
    <location>
        <position position="1"/>
    </location>
</feature>
<keyword evidence="4" id="KW-0411">Iron-sulfur</keyword>
<dbReference type="InterPro" id="IPR010327">
    <property type="entry name" value="FldB/FldC_alpha/beta"/>
</dbReference>
<keyword evidence="2" id="KW-0479">Metal-binding</keyword>
<name>X1TKP7_9ZZZZ</name>
<keyword evidence="3" id="KW-0408">Iron</keyword>
<protein>
    <recommendedName>
        <fullName evidence="6">2-hydroxyacyl-CoA dehydratase</fullName>
    </recommendedName>
</protein>
<dbReference type="Gene3D" id="3.40.50.11900">
    <property type="match status" value="1"/>
</dbReference>
<dbReference type="GO" id="GO:0051536">
    <property type="term" value="F:iron-sulfur cluster binding"/>
    <property type="evidence" value="ECO:0007669"/>
    <property type="project" value="UniProtKB-KW"/>
</dbReference>
<dbReference type="PANTHER" id="PTHR30548">
    <property type="entry name" value="2-HYDROXYGLUTARYL-COA DEHYDRATASE, D-COMPONENT-RELATED"/>
    <property type="match status" value="1"/>
</dbReference>
<reference evidence="5" key="1">
    <citation type="journal article" date="2014" name="Front. Microbiol.">
        <title>High frequency of phylogenetically diverse reductive dehalogenase-homologous genes in deep subseafloor sedimentary metagenomes.</title>
        <authorList>
            <person name="Kawai M."/>
            <person name="Futagami T."/>
            <person name="Toyoda A."/>
            <person name="Takaki Y."/>
            <person name="Nishi S."/>
            <person name="Hori S."/>
            <person name="Arai W."/>
            <person name="Tsubouchi T."/>
            <person name="Morono Y."/>
            <person name="Uchiyama I."/>
            <person name="Ito T."/>
            <person name="Fujiyama A."/>
            <person name="Inagaki F."/>
            <person name="Takami H."/>
        </authorList>
    </citation>
    <scope>NUCLEOTIDE SEQUENCE</scope>
    <source>
        <strain evidence="5">Expedition CK06-06</strain>
    </source>
</reference>
<evidence type="ECO:0000256" key="1">
    <source>
        <dbReference type="ARBA" id="ARBA00005806"/>
    </source>
</evidence>
<evidence type="ECO:0000256" key="2">
    <source>
        <dbReference type="ARBA" id="ARBA00022723"/>
    </source>
</evidence>
<evidence type="ECO:0000256" key="4">
    <source>
        <dbReference type="ARBA" id="ARBA00023014"/>
    </source>
</evidence>
<evidence type="ECO:0000256" key="3">
    <source>
        <dbReference type="ARBA" id="ARBA00023004"/>
    </source>
</evidence>
<dbReference type="AlphaFoldDB" id="X1TKP7"/>
<accession>X1TKP7</accession>
<comment type="similarity">
    <text evidence="1">Belongs to the FldB/FldC dehydratase alpha/beta subunit family.</text>
</comment>
<dbReference type="GO" id="GO:0046872">
    <property type="term" value="F:metal ion binding"/>
    <property type="evidence" value="ECO:0007669"/>
    <property type="project" value="UniProtKB-KW"/>
</dbReference>